<dbReference type="SMART" id="SM00220">
    <property type="entry name" value="S_TKc"/>
    <property type="match status" value="1"/>
</dbReference>
<evidence type="ECO:0000256" key="3">
    <source>
        <dbReference type="ARBA" id="ARBA00022679"/>
    </source>
</evidence>
<accession>A0A364N7A4</accession>
<evidence type="ECO:0000256" key="8">
    <source>
        <dbReference type="ARBA" id="ARBA00048679"/>
    </source>
</evidence>
<dbReference type="GO" id="GO:0005524">
    <property type="term" value="F:ATP binding"/>
    <property type="evidence" value="ECO:0007669"/>
    <property type="project" value="UniProtKB-KW"/>
</dbReference>
<keyword evidence="11" id="KW-1185">Reference proteome</keyword>
<proteinExistence type="predicted"/>
<gene>
    <name evidence="10" type="ORF">DDE83_003461</name>
</gene>
<dbReference type="InterPro" id="IPR000719">
    <property type="entry name" value="Prot_kinase_dom"/>
</dbReference>
<dbReference type="Gene3D" id="1.10.510.10">
    <property type="entry name" value="Transferase(Phosphotransferase) domain 1"/>
    <property type="match status" value="1"/>
</dbReference>
<dbReference type="Proteomes" id="UP000249619">
    <property type="component" value="Unassembled WGS sequence"/>
</dbReference>
<evidence type="ECO:0000259" key="9">
    <source>
        <dbReference type="PROSITE" id="PS50011"/>
    </source>
</evidence>
<keyword evidence="5 10" id="KW-0418">Kinase</keyword>
<dbReference type="EMBL" id="QGDH01000039">
    <property type="protein sequence ID" value="RAR13205.1"/>
    <property type="molecule type" value="Genomic_DNA"/>
</dbReference>
<dbReference type="SUPFAM" id="SSF56112">
    <property type="entry name" value="Protein kinase-like (PK-like)"/>
    <property type="match status" value="1"/>
</dbReference>
<evidence type="ECO:0000256" key="5">
    <source>
        <dbReference type="ARBA" id="ARBA00022777"/>
    </source>
</evidence>
<sequence length="438" mass="49733">MSDDLGEYDTEFRDEEGHFNSWTKVLPQSEYEKYCMAQNIAFPYPKYDAPFQDFLFKKKLTPREKDLEHYPGIQHAAQLLSHDTEAEDGDTLSLLDEERQYMLMNVLNSKYSAELAKDKFCVGESVPSEFKGGRWTILTRLNNVSGSFNRGVYLVKFGKGICNQVRLMKTLPSPAHYPGFASREISIVSDLEHQNILQYLAGNAPEGRHETGWLITDYCNKGTLKTYVQKYIWAKQAIPEVFIWHIFESLVRAVCYMHTGTDDVSELNPVFTCGEWKQNSDSEQHEDPWDPVYHRDIILDNVFCTTDTTKKTRIPVIKLGDFGCALRESEVKDLDAGYPWARETPIMDNHYVPPEGPLATAAVDIYQIGLLVSCLVQTVLCPSQLDATLVPPEKRGEQSSSAYSRGLRTLLFVCLCPCPVDRINATALLQSIQATRPQ</sequence>
<dbReference type="CDD" id="cd00180">
    <property type="entry name" value="PKc"/>
    <property type="match status" value="1"/>
</dbReference>
<protein>
    <recommendedName>
        <fullName evidence="1">non-specific serine/threonine protein kinase</fullName>
        <ecNumber evidence="1">2.7.11.1</ecNumber>
    </recommendedName>
</protein>
<dbReference type="InterPro" id="IPR011009">
    <property type="entry name" value="Kinase-like_dom_sf"/>
</dbReference>
<dbReference type="AlphaFoldDB" id="A0A364N7A4"/>
<name>A0A364N7A4_STELY</name>
<evidence type="ECO:0000256" key="1">
    <source>
        <dbReference type="ARBA" id="ARBA00012513"/>
    </source>
</evidence>
<feature type="domain" description="Protein kinase" evidence="9">
    <location>
        <begin position="138"/>
        <end position="438"/>
    </location>
</feature>
<dbReference type="PROSITE" id="PS50011">
    <property type="entry name" value="PROTEIN_KINASE_DOM"/>
    <property type="match status" value="1"/>
</dbReference>
<dbReference type="InterPro" id="IPR050660">
    <property type="entry name" value="NEK_Ser/Thr_kinase"/>
</dbReference>
<keyword evidence="3" id="KW-0808">Transferase</keyword>
<evidence type="ECO:0000256" key="2">
    <source>
        <dbReference type="ARBA" id="ARBA00022527"/>
    </source>
</evidence>
<dbReference type="STRING" id="183478.A0A364N7A4"/>
<dbReference type="Pfam" id="PF00069">
    <property type="entry name" value="Pkinase"/>
    <property type="match status" value="1"/>
</dbReference>
<organism evidence="10 11">
    <name type="scientific">Stemphylium lycopersici</name>
    <name type="common">Tomato gray leaf spot disease fungus</name>
    <name type="synonym">Thyrospora lycopersici</name>
    <dbReference type="NCBI Taxonomy" id="183478"/>
    <lineage>
        <taxon>Eukaryota</taxon>
        <taxon>Fungi</taxon>
        <taxon>Dikarya</taxon>
        <taxon>Ascomycota</taxon>
        <taxon>Pezizomycotina</taxon>
        <taxon>Dothideomycetes</taxon>
        <taxon>Pleosporomycetidae</taxon>
        <taxon>Pleosporales</taxon>
        <taxon>Pleosporineae</taxon>
        <taxon>Pleosporaceae</taxon>
        <taxon>Stemphylium</taxon>
    </lineage>
</organism>
<comment type="catalytic activity">
    <reaction evidence="8">
        <text>L-seryl-[protein] + ATP = O-phospho-L-seryl-[protein] + ADP + H(+)</text>
        <dbReference type="Rhea" id="RHEA:17989"/>
        <dbReference type="Rhea" id="RHEA-COMP:9863"/>
        <dbReference type="Rhea" id="RHEA-COMP:11604"/>
        <dbReference type="ChEBI" id="CHEBI:15378"/>
        <dbReference type="ChEBI" id="CHEBI:29999"/>
        <dbReference type="ChEBI" id="CHEBI:30616"/>
        <dbReference type="ChEBI" id="CHEBI:83421"/>
        <dbReference type="ChEBI" id="CHEBI:456216"/>
        <dbReference type="EC" id="2.7.11.1"/>
    </reaction>
</comment>
<evidence type="ECO:0000256" key="7">
    <source>
        <dbReference type="ARBA" id="ARBA00047899"/>
    </source>
</evidence>
<dbReference type="PANTHER" id="PTHR43671:SF98">
    <property type="entry name" value="SERINE_THREONINE-PROTEIN KINASE NEK11"/>
    <property type="match status" value="1"/>
</dbReference>
<evidence type="ECO:0000313" key="11">
    <source>
        <dbReference type="Proteomes" id="UP000249619"/>
    </source>
</evidence>
<dbReference type="EC" id="2.7.11.1" evidence="1"/>
<evidence type="ECO:0000256" key="4">
    <source>
        <dbReference type="ARBA" id="ARBA00022741"/>
    </source>
</evidence>
<comment type="catalytic activity">
    <reaction evidence="7">
        <text>L-threonyl-[protein] + ATP = O-phospho-L-threonyl-[protein] + ADP + H(+)</text>
        <dbReference type="Rhea" id="RHEA:46608"/>
        <dbReference type="Rhea" id="RHEA-COMP:11060"/>
        <dbReference type="Rhea" id="RHEA-COMP:11605"/>
        <dbReference type="ChEBI" id="CHEBI:15378"/>
        <dbReference type="ChEBI" id="CHEBI:30013"/>
        <dbReference type="ChEBI" id="CHEBI:30616"/>
        <dbReference type="ChEBI" id="CHEBI:61977"/>
        <dbReference type="ChEBI" id="CHEBI:456216"/>
        <dbReference type="EC" id="2.7.11.1"/>
    </reaction>
</comment>
<dbReference type="PANTHER" id="PTHR43671">
    <property type="entry name" value="SERINE/THREONINE-PROTEIN KINASE NEK"/>
    <property type="match status" value="1"/>
</dbReference>
<keyword evidence="2" id="KW-0723">Serine/threonine-protein kinase</keyword>
<evidence type="ECO:0000313" key="10">
    <source>
        <dbReference type="EMBL" id="RAR13205.1"/>
    </source>
</evidence>
<keyword evidence="6" id="KW-0067">ATP-binding</keyword>
<dbReference type="GO" id="GO:0004674">
    <property type="term" value="F:protein serine/threonine kinase activity"/>
    <property type="evidence" value="ECO:0007669"/>
    <property type="project" value="UniProtKB-KW"/>
</dbReference>
<dbReference type="GO" id="GO:0005634">
    <property type="term" value="C:nucleus"/>
    <property type="evidence" value="ECO:0007669"/>
    <property type="project" value="TreeGrafter"/>
</dbReference>
<evidence type="ECO:0000256" key="6">
    <source>
        <dbReference type="ARBA" id="ARBA00022840"/>
    </source>
</evidence>
<reference evidence="11" key="1">
    <citation type="submission" date="2018-05" db="EMBL/GenBank/DDBJ databases">
        <title>Draft genome sequence of Stemphylium lycopersici strain CIDEFI 213.</title>
        <authorList>
            <person name="Medina R."/>
            <person name="Franco M.E.E."/>
            <person name="Lucentini C.G."/>
            <person name="Saparrat M.C.N."/>
            <person name="Balatti P.A."/>
        </authorList>
    </citation>
    <scope>NUCLEOTIDE SEQUENCE [LARGE SCALE GENOMIC DNA]</scope>
    <source>
        <strain evidence="11">CIDEFI 213</strain>
    </source>
</reference>
<comment type="caution">
    <text evidence="10">The sequence shown here is derived from an EMBL/GenBank/DDBJ whole genome shotgun (WGS) entry which is preliminary data.</text>
</comment>
<keyword evidence="4" id="KW-0547">Nucleotide-binding</keyword>